<dbReference type="CDD" id="cd06259">
    <property type="entry name" value="YdcF-like"/>
    <property type="match status" value="1"/>
</dbReference>
<keyword evidence="1" id="KW-1133">Transmembrane helix</keyword>
<gene>
    <name evidence="3" type="ORF">IAC96_01545</name>
</gene>
<comment type="caution">
    <text evidence="3">The sequence shown here is derived from an EMBL/GenBank/DDBJ whole genome shotgun (WGS) entry which is preliminary data.</text>
</comment>
<name>A0A9D1ECH4_9FIRM</name>
<proteinExistence type="predicted"/>
<dbReference type="Proteomes" id="UP000824201">
    <property type="component" value="Unassembled WGS sequence"/>
</dbReference>
<sequence>MKIHWKKWLIGFVIFVILIGCYGLGVNFYMKASVEEKILSVEDAARTEADCILVLGAGVREDGTPSPLLQERLDMGVRLYDLGASAKILMSGDHGRADYDEVNKMKEYAVENGVSSHDVFMDHAGFSTYESMYRARDVFQVKKLIIITQQYHLYRALYVAEKLGLEAYGVAADQMVYNGQWYRELREILARNKDFIHTCLRPKPNYLGDAIPINGDGDVTNDKAERDEVMRKKASGLENEVGYEKSGEL</sequence>
<dbReference type="AlphaFoldDB" id="A0A9D1ECH4"/>
<dbReference type="InterPro" id="IPR003848">
    <property type="entry name" value="DUF218"/>
</dbReference>
<dbReference type="PANTHER" id="PTHR30336:SF6">
    <property type="entry name" value="INTEGRAL MEMBRANE PROTEIN"/>
    <property type="match status" value="1"/>
</dbReference>
<reference evidence="3" key="2">
    <citation type="journal article" date="2021" name="PeerJ">
        <title>Extensive microbial diversity within the chicken gut microbiome revealed by metagenomics and culture.</title>
        <authorList>
            <person name="Gilroy R."/>
            <person name="Ravi A."/>
            <person name="Getino M."/>
            <person name="Pursley I."/>
            <person name="Horton D.L."/>
            <person name="Alikhan N.F."/>
            <person name="Baker D."/>
            <person name="Gharbi K."/>
            <person name="Hall N."/>
            <person name="Watson M."/>
            <person name="Adriaenssens E.M."/>
            <person name="Foster-Nyarko E."/>
            <person name="Jarju S."/>
            <person name="Secka A."/>
            <person name="Antonio M."/>
            <person name="Oren A."/>
            <person name="Chaudhuri R.R."/>
            <person name="La Ragione R."/>
            <person name="Hildebrand F."/>
            <person name="Pallen M.J."/>
        </authorList>
    </citation>
    <scope>NUCLEOTIDE SEQUENCE</scope>
    <source>
        <strain evidence="3">ChiW13-3771</strain>
    </source>
</reference>
<evidence type="ECO:0000256" key="1">
    <source>
        <dbReference type="SAM" id="Phobius"/>
    </source>
</evidence>
<reference evidence="3" key="1">
    <citation type="submission" date="2020-10" db="EMBL/GenBank/DDBJ databases">
        <authorList>
            <person name="Gilroy R."/>
        </authorList>
    </citation>
    <scope>NUCLEOTIDE SEQUENCE</scope>
    <source>
        <strain evidence="3">ChiW13-3771</strain>
    </source>
</reference>
<organism evidence="3 4">
    <name type="scientific">Candidatus Fimimorpha faecalis</name>
    <dbReference type="NCBI Taxonomy" id="2840824"/>
    <lineage>
        <taxon>Bacteria</taxon>
        <taxon>Bacillati</taxon>
        <taxon>Bacillota</taxon>
        <taxon>Clostridia</taxon>
        <taxon>Eubacteriales</taxon>
        <taxon>Candidatus Fimimorpha</taxon>
    </lineage>
</organism>
<keyword evidence="1" id="KW-0812">Transmembrane</keyword>
<dbReference type="GO" id="GO:0005886">
    <property type="term" value="C:plasma membrane"/>
    <property type="evidence" value="ECO:0007669"/>
    <property type="project" value="TreeGrafter"/>
</dbReference>
<dbReference type="PROSITE" id="PS51257">
    <property type="entry name" value="PROKAR_LIPOPROTEIN"/>
    <property type="match status" value="1"/>
</dbReference>
<keyword evidence="1" id="KW-0472">Membrane</keyword>
<accession>A0A9D1ECH4</accession>
<dbReference type="PANTHER" id="PTHR30336">
    <property type="entry name" value="INNER MEMBRANE PROTEIN, PROBABLE PERMEASE"/>
    <property type="match status" value="1"/>
</dbReference>
<protein>
    <submittedName>
        <fullName evidence="3">YdcF family protein</fullName>
    </submittedName>
</protein>
<evidence type="ECO:0000313" key="4">
    <source>
        <dbReference type="Proteomes" id="UP000824201"/>
    </source>
</evidence>
<dbReference type="InterPro" id="IPR051599">
    <property type="entry name" value="Cell_Envelope_Assoc"/>
</dbReference>
<feature type="transmembrane region" description="Helical" evidence="1">
    <location>
        <begin position="9"/>
        <end position="30"/>
    </location>
</feature>
<dbReference type="EMBL" id="DVHN01000016">
    <property type="protein sequence ID" value="HIR87610.1"/>
    <property type="molecule type" value="Genomic_DNA"/>
</dbReference>
<dbReference type="Pfam" id="PF02698">
    <property type="entry name" value="DUF218"/>
    <property type="match status" value="1"/>
</dbReference>
<evidence type="ECO:0000259" key="2">
    <source>
        <dbReference type="Pfam" id="PF02698"/>
    </source>
</evidence>
<evidence type="ECO:0000313" key="3">
    <source>
        <dbReference type="EMBL" id="HIR87610.1"/>
    </source>
</evidence>
<feature type="domain" description="DUF218" evidence="2">
    <location>
        <begin position="50"/>
        <end position="180"/>
    </location>
</feature>